<dbReference type="AlphaFoldDB" id="A0A078KQ53"/>
<accession>A0A078KQ53</accession>
<sequence>MEIVSRGGKPVIYKNNIQLRFFSSAIEDSEIKVNSIFAKIIDIGTVIVYGEYTVYLLYSYVNAEKQKVYVTQTQSINFSEMVSCNIPPDSDPESFRAEATFNPIITFSQAANTIWNFEIQGQIDVVIYASNNKEHEMSKSGIMHVENATAVRIGDANLPIKDLLEMDTAAVEKMLSASTDAQTAKKVSDDNKKEDGDTEEIK</sequence>
<dbReference type="PATRIC" id="fig|29343.3.peg.149"/>
<organism evidence="2 3">
    <name type="scientific">[Clostridium] cellulosi</name>
    <dbReference type="NCBI Taxonomy" id="29343"/>
    <lineage>
        <taxon>Bacteria</taxon>
        <taxon>Bacillati</taxon>
        <taxon>Bacillota</taxon>
        <taxon>Clostridia</taxon>
        <taxon>Eubacteriales</taxon>
        <taxon>Oscillospiraceae</taxon>
        <taxon>Oscillospiraceae incertae sedis</taxon>
    </lineage>
</organism>
<keyword evidence="3" id="KW-1185">Reference proteome</keyword>
<reference evidence="3" key="1">
    <citation type="submission" date="2014-07" db="EMBL/GenBank/DDBJ databases">
        <authorList>
            <person name="Wibberg D."/>
        </authorList>
    </citation>
    <scope>NUCLEOTIDE SEQUENCE [LARGE SCALE GENOMIC DNA]</scope>
    <source>
        <strain evidence="3">DG5</strain>
    </source>
</reference>
<protein>
    <submittedName>
        <fullName evidence="2">Uncharacterized protein</fullName>
    </submittedName>
</protein>
<dbReference type="Proteomes" id="UP000032431">
    <property type="component" value="Chromosome I"/>
</dbReference>
<name>A0A078KQ53_9FIRM</name>
<dbReference type="HOGENOM" id="CLU_1352667_0_0_9"/>
<dbReference type="EMBL" id="LM995447">
    <property type="protein sequence ID" value="CDZ23290.1"/>
    <property type="molecule type" value="Genomic_DNA"/>
</dbReference>
<proteinExistence type="predicted"/>
<evidence type="ECO:0000313" key="3">
    <source>
        <dbReference type="Proteomes" id="UP000032431"/>
    </source>
</evidence>
<evidence type="ECO:0000313" key="2">
    <source>
        <dbReference type="EMBL" id="CDZ23290.1"/>
    </source>
</evidence>
<feature type="compositionally biased region" description="Basic and acidic residues" evidence="1">
    <location>
        <begin position="186"/>
        <end position="202"/>
    </location>
</feature>
<dbReference type="KEGG" id="ccel:CCDG5_0146"/>
<evidence type="ECO:0000256" key="1">
    <source>
        <dbReference type="SAM" id="MobiDB-lite"/>
    </source>
</evidence>
<gene>
    <name evidence="2" type="ORF">CCDG5_0146</name>
</gene>
<feature type="region of interest" description="Disordered" evidence="1">
    <location>
        <begin position="177"/>
        <end position="202"/>
    </location>
</feature>
<dbReference type="STRING" id="29343.CCDG5_0146"/>